<dbReference type="EMBL" id="BARS01007237">
    <property type="protein sequence ID" value="GAF80269.1"/>
    <property type="molecule type" value="Genomic_DNA"/>
</dbReference>
<evidence type="ECO:0000313" key="1">
    <source>
        <dbReference type="EMBL" id="GAF80269.1"/>
    </source>
</evidence>
<feature type="non-terminal residue" evidence="1">
    <location>
        <position position="1"/>
    </location>
</feature>
<name>X0SGX9_9ZZZZ</name>
<organism evidence="1">
    <name type="scientific">marine sediment metagenome</name>
    <dbReference type="NCBI Taxonomy" id="412755"/>
    <lineage>
        <taxon>unclassified sequences</taxon>
        <taxon>metagenomes</taxon>
        <taxon>ecological metagenomes</taxon>
    </lineage>
</organism>
<sequence length="399" mass="42952">PKLAQKIGPAKGKSGIGFTWGALKLGYAPGVGSYATGGSYVQAYVEYYILKNAPIKNPPAKRLTLRKPSGYSEWLARMQEQGKIKEDINEDFRITTGSKKVLKAFLDKKAADSKKLDTDGTRLDGNWMGGKDIAHWVKGKIEAGAHRPHGRADQTILRWIKKNAAKNDLKGVVFEHLNIDGPGNFTKGLASVLGEAIPPSTEFALVGPDKKVIEKGSAKAMRKELKKKGGLKAGFSVYRSPGSKVGDMVEDTDALGEAGSPVAKTILRQLGGGKFVAMTGAKNLVSDKNKLMFSIGRNKTSANKVSITLTSMDLYDVEFGRVRAAKYKMLKTYKGVYADKLRDIFTEFTGMYTSLSSSEGVDEAKPTGKGQQGLMSALQAAASGEHELSDLAKHTALTG</sequence>
<comment type="caution">
    <text evidence="1">The sequence shown here is derived from an EMBL/GenBank/DDBJ whole genome shotgun (WGS) entry which is preliminary data.</text>
</comment>
<gene>
    <name evidence="1" type="ORF">S01H1_13967</name>
</gene>
<feature type="non-terminal residue" evidence="1">
    <location>
        <position position="399"/>
    </location>
</feature>
<reference evidence="1" key="1">
    <citation type="journal article" date="2014" name="Front. Microbiol.">
        <title>High frequency of phylogenetically diverse reductive dehalogenase-homologous genes in deep subseafloor sedimentary metagenomes.</title>
        <authorList>
            <person name="Kawai M."/>
            <person name="Futagami T."/>
            <person name="Toyoda A."/>
            <person name="Takaki Y."/>
            <person name="Nishi S."/>
            <person name="Hori S."/>
            <person name="Arai W."/>
            <person name="Tsubouchi T."/>
            <person name="Morono Y."/>
            <person name="Uchiyama I."/>
            <person name="Ito T."/>
            <person name="Fujiyama A."/>
            <person name="Inagaki F."/>
            <person name="Takami H."/>
        </authorList>
    </citation>
    <scope>NUCLEOTIDE SEQUENCE</scope>
    <source>
        <strain evidence="1">Expedition CK06-06</strain>
    </source>
</reference>
<dbReference type="AlphaFoldDB" id="X0SGX9"/>
<accession>X0SGX9</accession>
<protein>
    <submittedName>
        <fullName evidence="1">Uncharacterized protein</fullName>
    </submittedName>
</protein>
<proteinExistence type="predicted"/>